<dbReference type="Proteomes" id="UP001202328">
    <property type="component" value="Unassembled WGS sequence"/>
</dbReference>
<accession>A0AAD4TE33</accession>
<name>A0AAD4TE33_9MAGN</name>
<dbReference type="AlphaFoldDB" id="A0AAD4TE33"/>
<proteinExistence type="predicted"/>
<evidence type="ECO:0000313" key="2">
    <source>
        <dbReference type="Proteomes" id="UP001202328"/>
    </source>
</evidence>
<dbReference type="EMBL" id="JAJJMB010001716">
    <property type="protein sequence ID" value="KAI3955819.1"/>
    <property type="molecule type" value="Genomic_DNA"/>
</dbReference>
<comment type="caution">
    <text evidence="1">The sequence shown here is derived from an EMBL/GenBank/DDBJ whole genome shotgun (WGS) entry which is preliminary data.</text>
</comment>
<protein>
    <submittedName>
        <fullName evidence="1">Uncharacterized protein</fullName>
    </submittedName>
</protein>
<evidence type="ECO:0000313" key="1">
    <source>
        <dbReference type="EMBL" id="KAI3955819.1"/>
    </source>
</evidence>
<gene>
    <name evidence="1" type="ORF">MKW98_006179</name>
</gene>
<reference evidence="1" key="1">
    <citation type="submission" date="2022-04" db="EMBL/GenBank/DDBJ databases">
        <title>A functionally conserved STORR gene fusion in Papaver species that diverged 16.8 million years ago.</title>
        <authorList>
            <person name="Catania T."/>
        </authorList>
    </citation>
    <scope>NUCLEOTIDE SEQUENCE</scope>
    <source>
        <strain evidence="1">S-188037</strain>
    </source>
</reference>
<sequence>MAASEISQEAYGVTSETIRAFLGTEQGYTSLVKEDLSQPQTTTAAKYYNLNVNRGDLGLSAFAIPAAKGVDLN</sequence>
<keyword evidence="2" id="KW-1185">Reference proteome</keyword>
<organism evidence="1 2">
    <name type="scientific">Papaver atlanticum</name>
    <dbReference type="NCBI Taxonomy" id="357466"/>
    <lineage>
        <taxon>Eukaryota</taxon>
        <taxon>Viridiplantae</taxon>
        <taxon>Streptophyta</taxon>
        <taxon>Embryophyta</taxon>
        <taxon>Tracheophyta</taxon>
        <taxon>Spermatophyta</taxon>
        <taxon>Magnoliopsida</taxon>
        <taxon>Ranunculales</taxon>
        <taxon>Papaveraceae</taxon>
        <taxon>Papaveroideae</taxon>
        <taxon>Papaver</taxon>
    </lineage>
</organism>